<organism evidence="1 2">
    <name type="scientific">Cinara cedri</name>
    <dbReference type="NCBI Taxonomy" id="506608"/>
    <lineage>
        <taxon>Eukaryota</taxon>
        <taxon>Metazoa</taxon>
        <taxon>Ecdysozoa</taxon>
        <taxon>Arthropoda</taxon>
        <taxon>Hexapoda</taxon>
        <taxon>Insecta</taxon>
        <taxon>Pterygota</taxon>
        <taxon>Neoptera</taxon>
        <taxon>Paraneoptera</taxon>
        <taxon>Hemiptera</taxon>
        <taxon>Sternorrhyncha</taxon>
        <taxon>Aphidomorpha</taxon>
        <taxon>Aphidoidea</taxon>
        <taxon>Aphididae</taxon>
        <taxon>Lachninae</taxon>
        <taxon>Cinara</taxon>
    </lineage>
</organism>
<dbReference type="Proteomes" id="UP000325440">
    <property type="component" value="Unassembled WGS sequence"/>
</dbReference>
<dbReference type="EMBL" id="CABPRJ010000012">
    <property type="protein sequence ID" value="VVC25361.1"/>
    <property type="molecule type" value="Genomic_DNA"/>
</dbReference>
<keyword evidence="2" id="KW-1185">Reference proteome</keyword>
<accession>A0A5E4M256</accession>
<evidence type="ECO:0000313" key="2">
    <source>
        <dbReference type="Proteomes" id="UP000325440"/>
    </source>
</evidence>
<proteinExistence type="predicted"/>
<sequence>MKRVKKGLQTESIPLLLSQAERQFDGEDSDCFLSSDDMTPFKKHNIYYKSRWARVSSLLFCGFADVCGLTLSVEIHKIKTTVVIVYISSVE</sequence>
<name>A0A5E4M256_9HEMI</name>
<gene>
    <name evidence="1" type="ORF">CINCED_3A019765</name>
</gene>
<evidence type="ECO:0000313" key="1">
    <source>
        <dbReference type="EMBL" id="VVC25361.1"/>
    </source>
</evidence>
<dbReference type="AlphaFoldDB" id="A0A5E4M256"/>
<protein>
    <submittedName>
        <fullName evidence="1">Uncharacterized protein</fullName>
    </submittedName>
</protein>
<reference evidence="1 2" key="1">
    <citation type="submission" date="2019-08" db="EMBL/GenBank/DDBJ databases">
        <authorList>
            <person name="Alioto T."/>
            <person name="Alioto T."/>
            <person name="Gomez Garrido J."/>
        </authorList>
    </citation>
    <scope>NUCLEOTIDE SEQUENCE [LARGE SCALE GENOMIC DNA]</scope>
</reference>